<keyword evidence="7" id="KW-1185">Reference proteome</keyword>
<name>A0A443IMW2_9RHOB</name>
<dbReference type="Pfam" id="PF00126">
    <property type="entry name" value="HTH_1"/>
    <property type="match status" value="1"/>
</dbReference>
<dbReference type="PANTHER" id="PTHR30126">
    <property type="entry name" value="HTH-TYPE TRANSCRIPTIONAL REGULATOR"/>
    <property type="match status" value="1"/>
</dbReference>
<accession>A0A443IMW2</accession>
<dbReference type="InterPro" id="IPR000847">
    <property type="entry name" value="LysR_HTH_N"/>
</dbReference>
<dbReference type="GO" id="GO:0000976">
    <property type="term" value="F:transcription cis-regulatory region binding"/>
    <property type="evidence" value="ECO:0007669"/>
    <property type="project" value="TreeGrafter"/>
</dbReference>
<evidence type="ECO:0000256" key="4">
    <source>
        <dbReference type="ARBA" id="ARBA00023163"/>
    </source>
</evidence>
<dbReference type="SUPFAM" id="SSF46785">
    <property type="entry name" value="Winged helix' DNA-binding domain"/>
    <property type="match status" value="1"/>
</dbReference>
<protein>
    <submittedName>
        <fullName evidence="6">LysR family transcriptional regulator</fullName>
    </submittedName>
</protein>
<feature type="domain" description="HTH lysR-type" evidence="5">
    <location>
        <begin position="45"/>
        <end position="102"/>
    </location>
</feature>
<keyword evidence="2" id="KW-0805">Transcription regulation</keyword>
<dbReference type="SUPFAM" id="SSF53850">
    <property type="entry name" value="Periplasmic binding protein-like II"/>
    <property type="match status" value="1"/>
</dbReference>
<evidence type="ECO:0000313" key="6">
    <source>
        <dbReference type="EMBL" id="RWR07227.1"/>
    </source>
</evidence>
<dbReference type="AlphaFoldDB" id="A0A443IMW2"/>
<evidence type="ECO:0000256" key="2">
    <source>
        <dbReference type="ARBA" id="ARBA00023015"/>
    </source>
</evidence>
<dbReference type="PROSITE" id="PS50931">
    <property type="entry name" value="HTH_LYSR"/>
    <property type="match status" value="1"/>
</dbReference>
<organism evidence="6 7">
    <name type="scientific">Paenirhodobacter populi</name>
    <dbReference type="NCBI Taxonomy" id="2306993"/>
    <lineage>
        <taxon>Bacteria</taxon>
        <taxon>Pseudomonadati</taxon>
        <taxon>Pseudomonadota</taxon>
        <taxon>Alphaproteobacteria</taxon>
        <taxon>Rhodobacterales</taxon>
        <taxon>Rhodobacter group</taxon>
        <taxon>Paenirhodobacter</taxon>
    </lineage>
</organism>
<dbReference type="Proteomes" id="UP000285710">
    <property type="component" value="Unassembled WGS sequence"/>
</dbReference>
<gene>
    <name evidence="6" type="ORF">D2T33_17290</name>
</gene>
<evidence type="ECO:0000259" key="5">
    <source>
        <dbReference type="PROSITE" id="PS50931"/>
    </source>
</evidence>
<dbReference type="EMBL" id="SAUW01000023">
    <property type="protein sequence ID" value="RWR07227.1"/>
    <property type="molecule type" value="Genomic_DNA"/>
</dbReference>
<dbReference type="Gene3D" id="1.10.10.10">
    <property type="entry name" value="Winged helix-like DNA-binding domain superfamily/Winged helix DNA-binding domain"/>
    <property type="match status" value="1"/>
</dbReference>
<dbReference type="InterPro" id="IPR036388">
    <property type="entry name" value="WH-like_DNA-bd_sf"/>
</dbReference>
<dbReference type="InterPro" id="IPR005119">
    <property type="entry name" value="LysR_subst-bd"/>
</dbReference>
<proteinExistence type="inferred from homology"/>
<comment type="similarity">
    <text evidence="1">Belongs to the LysR transcriptional regulatory family.</text>
</comment>
<dbReference type="Pfam" id="PF03466">
    <property type="entry name" value="LysR_substrate"/>
    <property type="match status" value="1"/>
</dbReference>
<comment type="caution">
    <text evidence="6">The sequence shown here is derived from an EMBL/GenBank/DDBJ whole genome shotgun (WGS) entry which is preliminary data.</text>
</comment>
<sequence>MASSHRFSRIRDQPEASCKPRRTLTAARITAGMSAPQWEQVRMKPDLRSLEIFYWVAEFGSFRRAAARLNTSQPAVSQRIAALEADFGTPLIIRGPRKASLTPKGRELREFAERFLRLSDELAMAFAAPNSHSGVIRLGLAETLVHTWLPVFIERAHNLFPNVTLDIEVDVSSHMVPALVDGQVDLAFLIGPVQRPSILDFPLCSYPLAFVARPDLPLGPADARGLIPREAIARTAVITFPTETMPYQTVRDLLGQGGDVRPRLYSNSSLSSIVRMTLDGIGVSVIPPAVIGPHLEKGELVLLKTDMDLPRLSFVAAIQAGPDRALLEALARLAQEVAAEQDLR</sequence>
<keyword evidence="4" id="KW-0804">Transcription</keyword>
<dbReference type="PANTHER" id="PTHR30126:SF77">
    <property type="entry name" value="TRANSCRIPTIONAL REGULATORY PROTEIN"/>
    <property type="match status" value="1"/>
</dbReference>
<evidence type="ECO:0000256" key="3">
    <source>
        <dbReference type="ARBA" id="ARBA00023125"/>
    </source>
</evidence>
<keyword evidence="3" id="KW-0238">DNA-binding</keyword>
<dbReference type="InterPro" id="IPR036390">
    <property type="entry name" value="WH_DNA-bd_sf"/>
</dbReference>
<evidence type="ECO:0000313" key="7">
    <source>
        <dbReference type="Proteomes" id="UP000285710"/>
    </source>
</evidence>
<evidence type="ECO:0000256" key="1">
    <source>
        <dbReference type="ARBA" id="ARBA00009437"/>
    </source>
</evidence>
<reference evidence="6 7" key="2">
    <citation type="submission" date="2019-01" db="EMBL/GenBank/DDBJ databases">
        <authorList>
            <person name="Li Y."/>
        </authorList>
    </citation>
    <scope>NUCLEOTIDE SEQUENCE [LARGE SCALE GENOMIC DNA]</scope>
    <source>
        <strain evidence="6 7">2D-5</strain>
    </source>
</reference>
<dbReference type="CDD" id="cd05466">
    <property type="entry name" value="PBP2_LTTR_substrate"/>
    <property type="match status" value="1"/>
</dbReference>
<dbReference type="Gene3D" id="3.40.190.10">
    <property type="entry name" value="Periplasmic binding protein-like II"/>
    <property type="match status" value="2"/>
</dbReference>
<reference evidence="6 7" key="1">
    <citation type="submission" date="2019-01" db="EMBL/GenBank/DDBJ databases">
        <title>Sinorhodobacter populi sp. nov. isolated from the symptomatic bark tissue of Populus euramericana canker.</title>
        <authorList>
            <person name="Xu G."/>
        </authorList>
    </citation>
    <scope>NUCLEOTIDE SEQUENCE [LARGE SCALE GENOMIC DNA]</scope>
    <source>
        <strain evidence="6 7">2D-5</strain>
    </source>
</reference>
<dbReference type="GO" id="GO:0003700">
    <property type="term" value="F:DNA-binding transcription factor activity"/>
    <property type="evidence" value="ECO:0007669"/>
    <property type="project" value="InterPro"/>
</dbReference>
<dbReference type="FunFam" id="1.10.10.10:FF:000001">
    <property type="entry name" value="LysR family transcriptional regulator"/>
    <property type="match status" value="1"/>
</dbReference>
<dbReference type="PRINTS" id="PR00039">
    <property type="entry name" value="HTHLYSR"/>
</dbReference>